<dbReference type="AlphaFoldDB" id="C7JA49"/>
<protein>
    <submittedName>
        <fullName evidence="2">Os12g0601600 protein</fullName>
    </submittedName>
</protein>
<proteinExistence type="predicted"/>
<gene>
    <name evidence="2" type="ordered locus">Os12g0601600</name>
</gene>
<organism evidence="2 3">
    <name type="scientific">Oryza sativa subsp. japonica</name>
    <name type="common">Rice</name>
    <dbReference type="NCBI Taxonomy" id="39947"/>
    <lineage>
        <taxon>Eukaryota</taxon>
        <taxon>Viridiplantae</taxon>
        <taxon>Streptophyta</taxon>
        <taxon>Embryophyta</taxon>
        <taxon>Tracheophyta</taxon>
        <taxon>Spermatophyta</taxon>
        <taxon>Magnoliopsida</taxon>
        <taxon>Liliopsida</taxon>
        <taxon>Poales</taxon>
        <taxon>Poaceae</taxon>
        <taxon>BOP clade</taxon>
        <taxon>Oryzoideae</taxon>
        <taxon>Oryzeae</taxon>
        <taxon>Oryzinae</taxon>
        <taxon>Oryza</taxon>
        <taxon>Oryza sativa</taxon>
    </lineage>
</organism>
<dbReference type="EMBL" id="AP008218">
    <property type="protein sequence ID" value="BAH95778.1"/>
    <property type="molecule type" value="Genomic_DNA"/>
</dbReference>
<accession>C7JA49</accession>
<name>C7JA49_ORYSJ</name>
<feature type="non-terminal residue" evidence="2">
    <location>
        <position position="1"/>
    </location>
</feature>
<reference evidence="3" key="2">
    <citation type="journal article" date="2008" name="Nucleic Acids Res.">
        <title>The rice annotation project database (RAP-DB): 2008 update.</title>
        <authorList>
            <consortium name="The rice annotation project (RAP)"/>
        </authorList>
    </citation>
    <scope>GENOME REANNOTATION</scope>
    <source>
        <strain evidence="3">cv. Nipponbare</strain>
    </source>
</reference>
<dbReference type="KEGG" id="dosa:Os12g0601600"/>
<feature type="region of interest" description="Disordered" evidence="1">
    <location>
        <begin position="40"/>
        <end position="70"/>
    </location>
</feature>
<evidence type="ECO:0000256" key="1">
    <source>
        <dbReference type="SAM" id="MobiDB-lite"/>
    </source>
</evidence>
<evidence type="ECO:0000313" key="3">
    <source>
        <dbReference type="Proteomes" id="UP000000763"/>
    </source>
</evidence>
<dbReference type="Proteomes" id="UP000000763">
    <property type="component" value="Chromosome 12"/>
</dbReference>
<sequence length="122" mass="13747">CRNDQRQRRDAGLIRGSGATPRGGVWSYWRRVQRRGHGEGCRRRRGAVPVAGGGPSTRRRSDAATAWSGRPGGTAMGIGFCERRRVWRGRTGDAFCSVWFRAPLYQLRIPSYRRSIGIFLII</sequence>
<evidence type="ECO:0000313" key="2">
    <source>
        <dbReference type="EMBL" id="BAH95778.1"/>
    </source>
</evidence>
<reference evidence="2 3" key="1">
    <citation type="journal article" date="2005" name="Nature">
        <title>The map-based sequence of the rice genome.</title>
        <authorList>
            <consortium name="International rice genome sequencing project (IRGSP)"/>
            <person name="Matsumoto T."/>
            <person name="Wu J."/>
            <person name="Kanamori H."/>
            <person name="Katayose Y."/>
            <person name="Fujisawa M."/>
            <person name="Namiki N."/>
            <person name="Mizuno H."/>
            <person name="Yamamoto K."/>
            <person name="Antonio B.A."/>
            <person name="Baba T."/>
            <person name="Sakata K."/>
            <person name="Nagamura Y."/>
            <person name="Aoki H."/>
            <person name="Arikawa K."/>
            <person name="Arita K."/>
            <person name="Bito T."/>
            <person name="Chiden Y."/>
            <person name="Fujitsuka N."/>
            <person name="Fukunaka R."/>
            <person name="Hamada M."/>
            <person name="Harada C."/>
            <person name="Hayashi A."/>
            <person name="Hijishita S."/>
            <person name="Honda M."/>
            <person name="Hosokawa S."/>
            <person name="Ichikawa Y."/>
            <person name="Idonuma A."/>
            <person name="Iijima M."/>
            <person name="Ikeda M."/>
            <person name="Ikeno M."/>
            <person name="Ito K."/>
            <person name="Ito S."/>
            <person name="Ito T."/>
            <person name="Ito Y."/>
            <person name="Ito Y."/>
            <person name="Iwabuchi A."/>
            <person name="Kamiya K."/>
            <person name="Karasawa W."/>
            <person name="Kurita K."/>
            <person name="Katagiri S."/>
            <person name="Kikuta A."/>
            <person name="Kobayashi H."/>
            <person name="Kobayashi N."/>
            <person name="Machita K."/>
            <person name="Maehara T."/>
            <person name="Masukawa M."/>
            <person name="Mizubayashi T."/>
            <person name="Mukai Y."/>
            <person name="Nagasaki H."/>
            <person name="Nagata Y."/>
            <person name="Naito S."/>
            <person name="Nakashima M."/>
            <person name="Nakama Y."/>
            <person name="Nakamichi Y."/>
            <person name="Nakamura M."/>
            <person name="Meguro A."/>
            <person name="Negishi M."/>
            <person name="Ohta I."/>
            <person name="Ohta T."/>
            <person name="Okamoto M."/>
            <person name="Ono N."/>
            <person name="Saji S."/>
            <person name="Sakaguchi M."/>
            <person name="Sakai K."/>
            <person name="Shibata M."/>
            <person name="Shimokawa T."/>
            <person name="Song J."/>
            <person name="Takazaki Y."/>
            <person name="Terasawa K."/>
            <person name="Tsugane M."/>
            <person name="Tsuji K."/>
            <person name="Ueda S."/>
            <person name="Waki K."/>
            <person name="Yamagata H."/>
            <person name="Yamamoto M."/>
            <person name="Yamamoto S."/>
            <person name="Yamane H."/>
            <person name="Yoshiki S."/>
            <person name="Yoshihara R."/>
            <person name="Yukawa K."/>
            <person name="Zhong H."/>
            <person name="Yano M."/>
            <person name="Yuan Q."/>
            <person name="Ouyang S."/>
            <person name="Liu J."/>
            <person name="Jones K.M."/>
            <person name="Gansberger K."/>
            <person name="Moffat K."/>
            <person name="Hill J."/>
            <person name="Bera J."/>
            <person name="Fadrosh D."/>
            <person name="Jin S."/>
            <person name="Johri S."/>
            <person name="Kim M."/>
            <person name="Overton L."/>
            <person name="Reardon M."/>
            <person name="Tsitrin T."/>
            <person name="Vuong H."/>
            <person name="Weaver B."/>
            <person name="Ciecko A."/>
            <person name="Tallon L."/>
            <person name="Jackson J."/>
            <person name="Pai G."/>
            <person name="Aken S.V."/>
            <person name="Utterback T."/>
            <person name="Reidmuller S."/>
            <person name="Feldblyum T."/>
            <person name="Hsiao J."/>
            <person name="Zismann V."/>
            <person name="Iobst S."/>
            <person name="de Vazeille A.R."/>
            <person name="Buell C.R."/>
            <person name="Ying K."/>
            <person name="Li Y."/>
            <person name="Lu T."/>
            <person name="Huang Y."/>
            <person name="Zhao Q."/>
            <person name="Feng Q."/>
            <person name="Zhang L."/>
            <person name="Zhu J."/>
            <person name="Weng Q."/>
            <person name="Mu J."/>
            <person name="Lu Y."/>
            <person name="Fan D."/>
            <person name="Liu Y."/>
            <person name="Guan J."/>
            <person name="Zhang Y."/>
            <person name="Yu S."/>
            <person name="Liu X."/>
            <person name="Zhang Y."/>
            <person name="Hong G."/>
            <person name="Han B."/>
            <person name="Choisne N."/>
            <person name="Demange N."/>
            <person name="Orjeda G."/>
            <person name="Samain S."/>
            <person name="Cattolico L."/>
            <person name="Pelletier E."/>
            <person name="Couloux A."/>
            <person name="Segurens B."/>
            <person name="Wincker P."/>
            <person name="D'Hont A."/>
            <person name="Scarpelli C."/>
            <person name="Weissenbach J."/>
            <person name="Salanoubat M."/>
            <person name="Quetier F."/>
            <person name="Yu Y."/>
            <person name="Kim H.R."/>
            <person name="Rambo T."/>
            <person name="Currie J."/>
            <person name="Collura K."/>
            <person name="Luo M."/>
            <person name="Yang T."/>
            <person name="Ammiraju J.S.S."/>
            <person name="Engler F."/>
            <person name="Soderlund C."/>
            <person name="Wing R.A."/>
            <person name="Palmer L.E."/>
            <person name="de la Bastide M."/>
            <person name="Spiegel L."/>
            <person name="Nascimento L."/>
            <person name="Zutavern T."/>
            <person name="O'Shaughnessy A."/>
            <person name="Dike S."/>
            <person name="Dedhia N."/>
            <person name="Preston R."/>
            <person name="Balija V."/>
            <person name="McCombie W.R."/>
            <person name="Chow T."/>
            <person name="Chen H."/>
            <person name="Chung M."/>
            <person name="Chen C."/>
            <person name="Shaw J."/>
            <person name="Wu H."/>
            <person name="Hsiao K."/>
            <person name="Chao Y."/>
            <person name="Chu M."/>
            <person name="Cheng C."/>
            <person name="Hour A."/>
            <person name="Lee P."/>
            <person name="Lin S."/>
            <person name="Lin Y."/>
            <person name="Liou J."/>
            <person name="Liu S."/>
            <person name="Hsing Y."/>
            <person name="Raghuvanshi S."/>
            <person name="Mohanty A."/>
            <person name="Bharti A.K."/>
            <person name="Gaur A."/>
            <person name="Gupta V."/>
            <person name="Kumar D."/>
            <person name="Ravi V."/>
            <person name="Vij S."/>
            <person name="Kapur A."/>
            <person name="Khurana P."/>
            <person name="Khurana P."/>
            <person name="Khurana J.P."/>
            <person name="Tyagi A.K."/>
            <person name="Gaikwad K."/>
            <person name="Singh A."/>
            <person name="Dalal V."/>
            <person name="Srivastava S."/>
            <person name="Dixit A."/>
            <person name="Pal A.K."/>
            <person name="Ghazi I.A."/>
            <person name="Yadav M."/>
            <person name="Pandit A."/>
            <person name="Bhargava A."/>
            <person name="Sureshbabu K."/>
            <person name="Batra K."/>
            <person name="Sharma T.R."/>
            <person name="Mohapatra T."/>
            <person name="Singh N.K."/>
            <person name="Messing J."/>
            <person name="Nelson A.B."/>
            <person name="Fuks G."/>
            <person name="Kavchok S."/>
            <person name="Keizer G."/>
            <person name="Linton E."/>
            <person name="Llaca V."/>
            <person name="Song R."/>
            <person name="Tanyolac B."/>
            <person name="Young S."/>
            <person name="Ho-Il K."/>
            <person name="Hahn J.H."/>
            <person name="Sangsakoo G."/>
            <person name="Vanavichit A."/>
            <person name="de Mattos Luiz.A.T."/>
            <person name="Zimmer P.D."/>
            <person name="Malone G."/>
            <person name="Dellagostin O."/>
            <person name="de Oliveira A.C."/>
            <person name="Bevan M."/>
            <person name="Bancroft I."/>
            <person name="Minx P."/>
            <person name="Cordum H."/>
            <person name="Wilson R."/>
            <person name="Cheng Z."/>
            <person name="Jin W."/>
            <person name="Jiang J."/>
            <person name="Leong S.A."/>
            <person name="Iwama H."/>
            <person name="Gojobori T."/>
            <person name="Itoh T."/>
            <person name="Niimura Y."/>
            <person name="Fujii Y."/>
            <person name="Habara T."/>
            <person name="Sakai H."/>
            <person name="Sato Y."/>
            <person name="Wilson G."/>
            <person name="Kumar K."/>
            <person name="McCouch S."/>
            <person name="Juretic N."/>
            <person name="Hoen D."/>
            <person name="Wright S."/>
            <person name="Bruskiewich R."/>
            <person name="Bureau T."/>
            <person name="Miyao A."/>
            <person name="Hirochika H."/>
            <person name="Nishikawa T."/>
            <person name="Kadowaki K."/>
            <person name="Sugiura M."/>
            <person name="Burr B."/>
            <person name="Sasaki T."/>
        </authorList>
    </citation>
    <scope>NUCLEOTIDE SEQUENCE [LARGE SCALE GENOMIC DNA]</scope>
    <source>
        <strain evidence="3">cv. Nipponbare</strain>
    </source>
</reference>